<dbReference type="PANTHER" id="PTHR33336">
    <property type="entry name" value="QUINOL MONOOXYGENASE YGIN-RELATED"/>
    <property type="match status" value="1"/>
</dbReference>
<keyword evidence="3" id="KW-1185">Reference proteome</keyword>
<dbReference type="SUPFAM" id="SSF54909">
    <property type="entry name" value="Dimeric alpha+beta barrel"/>
    <property type="match status" value="1"/>
</dbReference>
<dbReference type="EMBL" id="JAOVQN010000018">
    <property type="protein sequence ID" value="MCU9839424.1"/>
    <property type="molecule type" value="Genomic_DNA"/>
</dbReference>
<gene>
    <name evidence="2" type="ORF">OEZ49_16740</name>
</gene>
<organism evidence="2 3">
    <name type="scientific">Ruegeria marisflavi</name>
    <dbReference type="NCBI Taxonomy" id="2984152"/>
    <lineage>
        <taxon>Bacteria</taxon>
        <taxon>Pseudomonadati</taxon>
        <taxon>Pseudomonadota</taxon>
        <taxon>Alphaproteobacteria</taxon>
        <taxon>Rhodobacterales</taxon>
        <taxon>Roseobacteraceae</taxon>
        <taxon>Ruegeria</taxon>
    </lineage>
</organism>
<dbReference type="InterPro" id="IPR007138">
    <property type="entry name" value="ABM_dom"/>
</dbReference>
<keyword evidence="2" id="KW-0560">Oxidoreductase</keyword>
<proteinExistence type="predicted"/>
<dbReference type="InterPro" id="IPR050744">
    <property type="entry name" value="AI-2_Isomerase_LsrG"/>
</dbReference>
<sequence length="93" mass="10777">MFAVTVSFRIHPERVDTFLPLMIENARASRDLEPGCRQFDICRDGGEIFLYEIYDDRRAFDAHLASAHYRAFDAAVAGMVAEKTVRFYEEVIR</sequence>
<dbReference type="PROSITE" id="PS51725">
    <property type="entry name" value="ABM"/>
    <property type="match status" value="1"/>
</dbReference>
<evidence type="ECO:0000313" key="2">
    <source>
        <dbReference type="EMBL" id="MCU9839424.1"/>
    </source>
</evidence>
<feature type="domain" description="ABM" evidence="1">
    <location>
        <begin position="2"/>
        <end position="91"/>
    </location>
</feature>
<evidence type="ECO:0000259" key="1">
    <source>
        <dbReference type="PROSITE" id="PS51725"/>
    </source>
</evidence>
<protein>
    <submittedName>
        <fullName evidence="2">Antibiotic biosynthesis monooxygenase</fullName>
    </submittedName>
</protein>
<comment type="caution">
    <text evidence="2">The sequence shown here is derived from an EMBL/GenBank/DDBJ whole genome shotgun (WGS) entry which is preliminary data.</text>
</comment>
<dbReference type="PANTHER" id="PTHR33336:SF1">
    <property type="entry name" value="(4S)-4-HYDROXY-5-PHOSPHONOOXYPENTANE-2,3-DIONE ISOMERASE"/>
    <property type="match status" value="1"/>
</dbReference>
<dbReference type="Proteomes" id="UP001321014">
    <property type="component" value="Unassembled WGS sequence"/>
</dbReference>
<keyword evidence="2" id="KW-0503">Monooxygenase</keyword>
<dbReference type="InterPro" id="IPR011008">
    <property type="entry name" value="Dimeric_a/b-barrel"/>
</dbReference>
<accession>A0ABT2WU48</accession>
<dbReference type="Gene3D" id="3.30.70.100">
    <property type="match status" value="1"/>
</dbReference>
<reference evidence="2 3" key="1">
    <citation type="submission" date="2022-10" db="EMBL/GenBank/DDBJ databases">
        <title>Ruegeria sp. nov., isolated from ocean surface water.</title>
        <authorList>
            <person name="He W."/>
            <person name="Wang L."/>
            <person name="Zhang D.-F."/>
        </authorList>
    </citation>
    <scope>NUCLEOTIDE SEQUENCE [LARGE SCALE GENOMIC DNA]</scope>
    <source>
        <strain evidence="2 3">WL0004</strain>
    </source>
</reference>
<name>A0ABT2WU48_9RHOB</name>
<evidence type="ECO:0000313" key="3">
    <source>
        <dbReference type="Proteomes" id="UP001321014"/>
    </source>
</evidence>
<dbReference type="GO" id="GO:0004497">
    <property type="term" value="F:monooxygenase activity"/>
    <property type="evidence" value="ECO:0007669"/>
    <property type="project" value="UniProtKB-KW"/>
</dbReference>
<dbReference type="Pfam" id="PF03992">
    <property type="entry name" value="ABM"/>
    <property type="match status" value="1"/>
</dbReference>